<feature type="transmembrane region" description="Helical" evidence="2">
    <location>
        <begin position="1457"/>
        <end position="1479"/>
    </location>
</feature>
<feature type="compositionally biased region" description="Low complexity" evidence="1">
    <location>
        <begin position="1201"/>
        <end position="1211"/>
    </location>
</feature>
<keyword evidence="4" id="KW-1185">Reference proteome</keyword>
<comment type="caution">
    <text evidence="3">The sequence shown here is derived from an EMBL/GenBank/DDBJ whole genome shotgun (WGS) entry which is preliminary data.</text>
</comment>
<feature type="transmembrane region" description="Helical" evidence="2">
    <location>
        <begin position="1060"/>
        <end position="1083"/>
    </location>
</feature>
<dbReference type="PANTHER" id="PTHR19862">
    <property type="entry name" value="WD REPEAT-CONTAINING PROTEIN 48"/>
    <property type="match status" value="1"/>
</dbReference>
<feature type="transmembrane region" description="Helical" evidence="2">
    <location>
        <begin position="1154"/>
        <end position="1182"/>
    </location>
</feature>
<organism evidence="3 4">
    <name type="scientific">Edaphochlamys debaryana</name>
    <dbReference type="NCBI Taxonomy" id="47281"/>
    <lineage>
        <taxon>Eukaryota</taxon>
        <taxon>Viridiplantae</taxon>
        <taxon>Chlorophyta</taxon>
        <taxon>core chlorophytes</taxon>
        <taxon>Chlorophyceae</taxon>
        <taxon>CS clade</taxon>
        <taxon>Chlamydomonadales</taxon>
        <taxon>Chlamydomonadales incertae sedis</taxon>
        <taxon>Edaphochlamys</taxon>
    </lineage>
</organism>
<feature type="region of interest" description="Disordered" evidence="1">
    <location>
        <begin position="1243"/>
        <end position="1275"/>
    </location>
</feature>
<feature type="transmembrane region" description="Helical" evidence="2">
    <location>
        <begin position="1380"/>
        <end position="1405"/>
    </location>
</feature>
<dbReference type="SUPFAM" id="SSF51126">
    <property type="entry name" value="Pectin lyase-like"/>
    <property type="match status" value="1"/>
</dbReference>
<feature type="region of interest" description="Disordered" evidence="1">
    <location>
        <begin position="1197"/>
        <end position="1221"/>
    </location>
</feature>
<dbReference type="InterPro" id="IPR051246">
    <property type="entry name" value="WDR48"/>
</dbReference>
<feature type="transmembrane region" description="Helical" evidence="2">
    <location>
        <begin position="1095"/>
        <end position="1114"/>
    </location>
</feature>
<evidence type="ECO:0000256" key="1">
    <source>
        <dbReference type="SAM" id="MobiDB-lite"/>
    </source>
</evidence>
<protein>
    <submittedName>
        <fullName evidence="3">Uncharacterized protein</fullName>
    </submittedName>
</protein>
<reference evidence="3" key="1">
    <citation type="journal article" date="2020" name="bioRxiv">
        <title>Comparative genomics of Chlamydomonas.</title>
        <authorList>
            <person name="Craig R.J."/>
            <person name="Hasan A.R."/>
            <person name="Ness R.W."/>
            <person name="Keightley P.D."/>
        </authorList>
    </citation>
    <scope>NUCLEOTIDE SEQUENCE</scope>
    <source>
        <strain evidence="3">CCAP 11/70</strain>
    </source>
</reference>
<evidence type="ECO:0000313" key="3">
    <source>
        <dbReference type="EMBL" id="KAG2484483.1"/>
    </source>
</evidence>
<feature type="transmembrane region" description="Helical" evidence="2">
    <location>
        <begin position="1521"/>
        <end position="1543"/>
    </location>
</feature>
<feature type="transmembrane region" description="Helical" evidence="2">
    <location>
        <begin position="1315"/>
        <end position="1338"/>
    </location>
</feature>
<dbReference type="GO" id="GO:0000724">
    <property type="term" value="P:double-strand break repair via homologous recombination"/>
    <property type="evidence" value="ECO:0007669"/>
    <property type="project" value="TreeGrafter"/>
</dbReference>
<keyword evidence="2" id="KW-0472">Membrane</keyword>
<dbReference type="InterPro" id="IPR011050">
    <property type="entry name" value="Pectin_lyase_fold/virulence"/>
</dbReference>
<dbReference type="GO" id="GO:0043130">
    <property type="term" value="F:ubiquitin binding"/>
    <property type="evidence" value="ECO:0007669"/>
    <property type="project" value="TreeGrafter"/>
</dbReference>
<keyword evidence="2" id="KW-0812">Transmembrane</keyword>
<keyword evidence="2" id="KW-1133">Transmembrane helix</keyword>
<evidence type="ECO:0000313" key="4">
    <source>
        <dbReference type="Proteomes" id="UP000612055"/>
    </source>
</evidence>
<proteinExistence type="predicted"/>
<feature type="transmembrane region" description="Helical" evidence="2">
    <location>
        <begin position="1491"/>
        <end position="1509"/>
    </location>
</feature>
<gene>
    <name evidence="3" type="ORF">HYH03_016715</name>
</gene>
<feature type="compositionally biased region" description="Basic and acidic residues" evidence="1">
    <location>
        <begin position="1573"/>
        <end position="1582"/>
    </location>
</feature>
<accession>A0A836BRB4</accession>
<dbReference type="Proteomes" id="UP000612055">
    <property type="component" value="Unassembled WGS sequence"/>
</dbReference>
<feature type="region of interest" description="Disordered" evidence="1">
    <location>
        <begin position="1573"/>
        <end position="1596"/>
    </location>
</feature>
<feature type="transmembrane region" description="Helical" evidence="2">
    <location>
        <begin position="1431"/>
        <end position="1451"/>
    </location>
</feature>
<dbReference type="EMBL" id="JAEHOE010000149">
    <property type="protein sequence ID" value="KAG2484483.1"/>
    <property type="molecule type" value="Genomic_DNA"/>
</dbReference>
<evidence type="ECO:0000256" key="2">
    <source>
        <dbReference type="SAM" id="Phobius"/>
    </source>
</evidence>
<dbReference type="PANTHER" id="PTHR19862:SF14">
    <property type="entry name" value="WD REPEAT-CONTAINING PROTEIN 48"/>
    <property type="match status" value="1"/>
</dbReference>
<sequence>MYSPSRLPLLRVAGNSSLSFNAAGDRGGALYTEGDVGFVALESGARAVGNSAGLAGGLLYAGKGVDSFRATSGAQVSANRATLGGALYATVGIASLTVEEGAALSGNRAASDGGAVYAGGSITELRLSGGSLLNNTAVDRGGAVFAAAILNATASGCVITGNTASNGGAIFTVALGQLSLTGCSLVGNAAVQDGGFLHSPAPAFSRWRLADTLAANNTAGRNGGVAFVESGGEGGGSAADDPPAAVLQLTNGSTLAGNTAGGSGGALAVAAGDSIRLEGGSFEGNAAYGGGGGAVAALAPAVPRASGARLWVEGASFGGNLAPTGSGGAVLAAAGSVVQLYGCELYDNAAAVDGGAVACSAADGVLLQSCTLTGNLALGSGGGLSAAGCGVVGLNASALRGNVATRGGALGVSQAPAELNASSTSSRLLWVASSTLEDNLAARASPPPASGAPNGYGGAVFAEHGSAHVLLAGTRLAGNAAWLGADVASTQRCGAAGPGNSSSADVTAAAALEGLAAQLAEGAVSLTSLQQAAGSWPGLDTCSLLILTSSGVARRQATEDTSASTPPAAPPSLNSTLTLQSYAALRASLPPLVSAPSLAPPEAPAAAAWVAFPAELPLRLRCLGGDGTGPNQAAGDSKNATTGLSGCGSTSSIGGSGWRLESPPAELKAYCAESGSRAACSGAVLRAKTGMPWVLSARLYDASGLPVSSVPGQNYRVFLELRVRAGSMSPGPGPAGPGSALACLPALGGSAACDSASAIAAAASSAGTSIPVRTDGLVEWRDLTVTGWPGEYEITLRTEGPTQVPPLVVPLELSGCEAGEAVAVDAASLALPFPPADGSTCAVCPRRQVGILPDARSPLGAWALAAVAANSSVAALELPPQQRQELEQTAALCSPCPSDTICPGGSLVVPPPGRWHSAAKSLSLHDCPNPDACSGLSSVGAAALRFYPASATAALSGTLTLLGSLEDRALLLAVCQDQAIQLTRSSAALAPSAAANSSTAAAPTPPPCVLGGVPPSDPRSYVQLQCAEGYTGNLCAACQPGYSLSTDFECDSCPNLTRTLGIGIFTLLVSAVFVVATTVVNLGEEDENGEAASDIIKILVVHMQYFIIIARLDINKPSTMRPLTAALATVTGAENIFSFSASCLTPTAESGQQALVSLLSAIISPMLVTAGALLLWAIRYWCFNRAVMRRSRVLARSNHASSQSSSRGGRSTPAGRFSFVPSTQRFGSRDILTAAEEVVTLEGKRSKELQEAGPEAGADGGLEPQQHLSQRHSRKSSAARRLASALQIRALAESSASIGAGLTHADQTLSLPRQLGIVTMIAVFMLYPAWAAAGFSVFSCYVIDSGGQGALSQQEQATHRWGYWARDMNQECYVGVHAGLYVPLGVVTLLLFCLGPPVICFTVMWRVRHRLKDHHVMRLYGYMYNRYRRHVCWWDASVQLQTLALVAVEVFGRGLIVQYQALLLLALLLAVGSINVLVAPLSSIMLRRLEFSSLMTLGLTITLSLYFCVGDSGFADAPEGTGVAVVILFLNLALIAAFAACLLRRVWPSLGWEPPRSSCGWLPSWCGRRRGSSKEVAADPHQQHSAFSRPYLAPDPTMPVMKATKRGSCDGERPVVSEVAGKGCEEFTDNAAGARDHSQPMVAVEVGTAAGSAAGSSSPASA</sequence>
<dbReference type="OrthoDB" id="544664at2759"/>
<name>A0A836BRB4_9CHLO</name>